<sequence length="86" mass="8977">MEIKANRPESNTVDIWVLSHHIIPFTSTASGNSSHAISTTSDSGSTSHEAASSNRSSSYEPENSITSFLGMSYSTSSSTSASSSSL</sequence>
<feature type="region of interest" description="Disordered" evidence="1">
    <location>
        <begin position="26"/>
        <end position="62"/>
    </location>
</feature>
<dbReference type="EMBL" id="JAWPEI010000019">
    <property type="protein sequence ID" value="KAK4707326.1"/>
    <property type="molecule type" value="Genomic_DNA"/>
</dbReference>
<evidence type="ECO:0000313" key="2">
    <source>
        <dbReference type="EMBL" id="KAK4707326.1"/>
    </source>
</evidence>
<reference evidence="2 3" key="1">
    <citation type="submission" date="2023-10" db="EMBL/GenBank/DDBJ databases">
        <title>Genome-Wide Identification Analysis in wild type Solanum Pinnatisectum Reveals Some Genes Defensing Phytophthora Infestans.</title>
        <authorList>
            <person name="Sun C."/>
        </authorList>
    </citation>
    <scope>NUCLEOTIDE SEQUENCE [LARGE SCALE GENOMIC DNA]</scope>
    <source>
        <strain evidence="2">LQN</strain>
        <tissue evidence="2">Leaf</tissue>
    </source>
</reference>
<feature type="compositionally biased region" description="Polar residues" evidence="1">
    <location>
        <begin position="26"/>
        <end position="44"/>
    </location>
</feature>
<evidence type="ECO:0000256" key="1">
    <source>
        <dbReference type="SAM" id="MobiDB-lite"/>
    </source>
</evidence>
<organism evidence="2 3">
    <name type="scientific">Solanum pinnatisectum</name>
    <name type="common">tansyleaf nightshade</name>
    <dbReference type="NCBI Taxonomy" id="50273"/>
    <lineage>
        <taxon>Eukaryota</taxon>
        <taxon>Viridiplantae</taxon>
        <taxon>Streptophyta</taxon>
        <taxon>Embryophyta</taxon>
        <taxon>Tracheophyta</taxon>
        <taxon>Spermatophyta</taxon>
        <taxon>Magnoliopsida</taxon>
        <taxon>eudicotyledons</taxon>
        <taxon>Gunneridae</taxon>
        <taxon>Pentapetalae</taxon>
        <taxon>asterids</taxon>
        <taxon>lamiids</taxon>
        <taxon>Solanales</taxon>
        <taxon>Solanaceae</taxon>
        <taxon>Solanoideae</taxon>
        <taxon>Solaneae</taxon>
        <taxon>Solanum</taxon>
    </lineage>
</organism>
<dbReference type="Proteomes" id="UP001311915">
    <property type="component" value="Unassembled WGS sequence"/>
</dbReference>
<protein>
    <submittedName>
        <fullName evidence="2">Uncharacterized protein</fullName>
    </submittedName>
</protein>
<comment type="caution">
    <text evidence="2">The sequence shown here is derived from an EMBL/GenBank/DDBJ whole genome shotgun (WGS) entry which is preliminary data.</text>
</comment>
<dbReference type="AlphaFoldDB" id="A0AAV9K1X5"/>
<keyword evidence="3" id="KW-1185">Reference proteome</keyword>
<proteinExistence type="predicted"/>
<feature type="compositionally biased region" description="Low complexity" evidence="1">
    <location>
        <begin position="45"/>
        <end position="62"/>
    </location>
</feature>
<evidence type="ECO:0000313" key="3">
    <source>
        <dbReference type="Proteomes" id="UP001311915"/>
    </source>
</evidence>
<gene>
    <name evidence="2" type="ORF">R3W88_033100</name>
</gene>
<name>A0AAV9K1X5_9SOLN</name>
<accession>A0AAV9K1X5</accession>